<dbReference type="Proteomes" id="UP001201020">
    <property type="component" value="Chromosome"/>
</dbReference>
<protein>
    <recommendedName>
        <fullName evidence="4">Rad50/SbcC-type AAA domain-containing protein</fullName>
    </recommendedName>
</protein>
<evidence type="ECO:0000256" key="1">
    <source>
        <dbReference type="ARBA" id="ARBA00023054"/>
    </source>
</evidence>
<feature type="coiled-coil region" evidence="2">
    <location>
        <begin position="368"/>
        <end position="481"/>
    </location>
</feature>
<evidence type="ECO:0000313" key="3">
    <source>
        <dbReference type="EMBL" id="UJG40154.1"/>
    </source>
</evidence>
<gene>
    <name evidence="3" type="ORF">K9W45_09955</name>
</gene>
<dbReference type="PANTHER" id="PTHR32114">
    <property type="entry name" value="ABC TRANSPORTER ABCH.3"/>
    <property type="match status" value="1"/>
</dbReference>
<organism evidence="3">
    <name type="scientific">Candidatus Heimdallarchaeum aukensis</name>
    <dbReference type="NCBI Taxonomy" id="2876573"/>
    <lineage>
        <taxon>Archaea</taxon>
        <taxon>Promethearchaeati</taxon>
        <taxon>Candidatus Heimdallarchaeota</taxon>
        <taxon>Candidatus Heimdallarchaeia (ex Rinke et al. 2021) (nom. nud.)</taxon>
        <taxon>Candidatus Heimdallarchaeales</taxon>
        <taxon>Candidatus Heimdallarchaeaceae</taxon>
        <taxon>Candidatus Heimdallarchaeum</taxon>
    </lineage>
</organism>
<dbReference type="InterPro" id="IPR027417">
    <property type="entry name" value="P-loop_NTPase"/>
</dbReference>
<evidence type="ECO:0008006" key="4">
    <source>
        <dbReference type="Google" id="ProtNLM"/>
    </source>
</evidence>
<evidence type="ECO:0000256" key="2">
    <source>
        <dbReference type="SAM" id="Coils"/>
    </source>
</evidence>
<dbReference type="SUPFAM" id="SSF52540">
    <property type="entry name" value="P-loop containing nucleoside triphosphate hydrolases"/>
    <property type="match status" value="1"/>
</dbReference>
<dbReference type="Gene3D" id="3.40.50.300">
    <property type="entry name" value="P-loop containing nucleotide triphosphate hydrolases"/>
    <property type="match status" value="2"/>
</dbReference>
<sequence>MLPILNSLEVTEIIPISESATRRFQFYAGINAMVAENAKGKTTLCDIIERSICSDAHAQRYSAFARKRKTKEAYIKSSWLMDNEVQIHQALTDAGIRTTVIDRGGGKKTLTKQEYSNFFSRKLHLTLNEFQELFQSLYYKREDDFSLLGRTEETDPQLLAFFKLLNKFTSGSPDDIRLRQEINQKKIEKKDLQDKLRKIEEEENKIRTVMNTIGISEVSEAILDAKYDDLSRKITEKKKELENIEKVKSQIEEEIDKETDELYNVKDEHFLNAVKELEKIKSELSLKKKERVQVQREIAAASKVGNEKYDYLKEKVSRKPKCEFCGTNLAEEWNNRLQIGCPLCGTEWAKLSRELREGLFAEPEKPDTASLELKLEEIDLEIKQIENEIRKKEVEVNEVKSAERKIQNKIIELKTKLKMREKEIKSLTQTIHSLTNQRTSIKTEKEFLTTKVNLQELLRKKLDMQKRIDEKQDELEELLKLQNVSHERNQILENFQQATLEIFGYGILVNPKEMSITLMVDHSTRAYESLSGGEKYFIDICLRIAVWKYLLKNGFTRQGMLIIDSPENSLDNERLGLLAEVLNSEKENFLFIVTTRNQEFYEKLDAQIIDSGKFVQTSLFDFIK</sequence>
<feature type="coiled-coil region" evidence="2">
    <location>
        <begin position="175"/>
        <end position="297"/>
    </location>
</feature>
<accession>A0A9Y1FKV5</accession>
<keyword evidence="1 2" id="KW-0175">Coiled coil</keyword>
<reference evidence="3" key="1">
    <citation type="journal article" date="2022" name="Nat. Microbiol.">
        <title>Unique mobile elements and scalable gene flow at the prokaryote-eukaryote boundary revealed by circularized Asgard archaea genomes.</title>
        <authorList>
            <person name="Wu F."/>
            <person name="Speth D.R."/>
            <person name="Philosof A."/>
            <person name="Cremiere A."/>
            <person name="Narayanan A."/>
            <person name="Barco R.A."/>
            <person name="Connon S.A."/>
            <person name="Amend J.P."/>
            <person name="Antoshechkin I.A."/>
            <person name="Orphan V.J."/>
        </authorList>
    </citation>
    <scope>NUCLEOTIDE SEQUENCE</scope>
    <source>
        <strain evidence="3">PM71</strain>
    </source>
</reference>
<dbReference type="PANTHER" id="PTHR32114:SF2">
    <property type="entry name" value="ABC TRANSPORTER ABCH.3"/>
    <property type="match status" value="1"/>
</dbReference>
<dbReference type="EMBL" id="CP084166">
    <property type="protein sequence ID" value="UJG40154.1"/>
    <property type="molecule type" value="Genomic_DNA"/>
</dbReference>
<dbReference type="AlphaFoldDB" id="A0A9Y1FKV5"/>
<name>A0A9Y1FKV5_9ARCH</name>
<proteinExistence type="predicted"/>